<comment type="caution">
    <text evidence="3">The sequence shown here is derived from an EMBL/GenBank/DDBJ whole genome shotgun (WGS) entry which is preliminary data.</text>
</comment>
<dbReference type="Gene3D" id="3.90.320.10">
    <property type="match status" value="1"/>
</dbReference>
<name>A0A8T5GF11_9ARCH</name>
<protein>
    <recommendedName>
        <fullName evidence="2">PD-(D/E)XK endonuclease-like domain-containing protein</fullName>
    </recommendedName>
</protein>
<dbReference type="InterPro" id="IPR011604">
    <property type="entry name" value="PDDEXK-like_dom_sf"/>
</dbReference>
<evidence type="ECO:0000313" key="3">
    <source>
        <dbReference type="EMBL" id="MBT4870555.1"/>
    </source>
</evidence>
<gene>
    <name evidence="3" type="ORF">HON47_03210</name>
</gene>
<dbReference type="InterPro" id="IPR038726">
    <property type="entry name" value="PDDEXK_AddAB-type"/>
</dbReference>
<evidence type="ECO:0000259" key="2">
    <source>
        <dbReference type="Pfam" id="PF12705"/>
    </source>
</evidence>
<sequence>MNYSHSKISCFENCKYQYKLRYIDRVKVDIPTTIECFMGSVVHDALEKLYKDKMHGKDLTKKQLLDYYETEWKKKYDDKIKITKKEYTASNYKKQGRTFIEDYYDSYHPFNQLKILGLETSNFLKLGSNTYSVRIDKLACKDDTYYICDYKTNSSMMEQEKADKDRQLAMYCLWVKQKYPSATKIVLLWHMLKFGKEVTSVRTSEELRALRKETIGKINEIVACKEFLPNISALCDWCVYKHLCPSFKHEAELEEKTVKEFRKDEGVKLVDELVRVKEEASELKAKKEELESDLIEYSKQHEIDTVFGTDKKASVKEGVKLEWDKTKLEKWLKKNKLYEEYSNLNYLKLGSEVKKGNKKLDKFAKKDKSFSIRLSKGIS</sequence>
<evidence type="ECO:0000256" key="1">
    <source>
        <dbReference type="SAM" id="Coils"/>
    </source>
</evidence>
<keyword evidence="1" id="KW-0175">Coiled coil</keyword>
<accession>A0A8T5GF11</accession>
<reference evidence="3" key="1">
    <citation type="journal article" date="2021" name="ISME J.">
        <title>Mercury methylation by metabolically versatile and cosmopolitan marine bacteria.</title>
        <authorList>
            <person name="Lin H."/>
            <person name="Ascher D.B."/>
            <person name="Myung Y."/>
            <person name="Lamborg C.H."/>
            <person name="Hallam S.J."/>
            <person name="Gionfriddo C.M."/>
            <person name="Holt K.E."/>
            <person name="Moreau J.W."/>
        </authorList>
    </citation>
    <scope>NUCLEOTIDE SEQUENCE</scope>
    <source>
        <strain evidence="3">SI075_bin30</strain>
    </source>
</reference>
<feature type="domain" description="PD-(D/E)XK endonuclease-like" evidence="2">
    <location>
        <begin position="3"/>
        <end position="245"/>
    </location>
</feature>
<dbReference type="AlphaFoldDB" id="A0A8T5GF11"/>
<dbReference type="Pfam" id="PF12705">
    <property type="entry name" value="PDDEXK_1"/>
    <property type="match status" value="1"/>
</dbReference>
<dbReference type="Proteomes" id="UP000722459">
    <property type="component" value="Unassembled WGS sequence"/>
</dbReference>
<dbReference type="EMBL" id="JABJNZ010000046">
    <property type="protein sequence ID" value="MBT4870555.1"/>
    <property type="molecule type" value="Genomic_DNA"/>
</dbReference>
<organism evidence="3 4">
    <name type="scientific">Candidatus Iainarchaeum sp</name>
    <dbReference type="NCBI Taxonomy" id="3101447"/>
    <lineage>
        <taxon>Archaea</taxon>
        <taxon>Candidatus Iainarchaeota</taxon>
        <taxon>Candidatus Iainarchaeia</taxon>
        <taxon>Candidatus Iainarchaeales</taxon>
        <taxon>Candidatus Iainarchaeaceae</taxon>
        <taxon>Candidatus Iainarchaeum</taxon>
    </lineage>
</organism>
<evidence type="ECO:0000313" key="4">
    <source>
        <dbReference type="Proteomes" id="UP000722459"/>
    </source>
</evidence>
<proteinExistence type="predicted"/>
<feature type="coiled-coil region" evidence="1">
    <location>
        <begin position="270"/>
        <end position="300"/>
    </location>
</feature>